<dbReference type="InterPro" id="IPR000924">
    <property type="entry name" value="Glu/Gln-tRNA-synth"/>
</dbReference>
<dbReference type="RefSeq" id="WP_169210798.1">
    <property type="nucleotide sequence ID" value="NZ_JAATNW010000005.1"/>
</dbReference>
<sequence length="302" mass="33752">MTSPAYIGRFAPSPSGPLHFGSLVAAVASYLDARSHDGKWWLRIEDIDEPRSVAGADVAILRTLSAHHLHWDGDVAYQSTQHGRYQGVVEGLIESQRAYFCQCTRKMIKAAGGAYQGTCRQRGLTAQGNAVRLLVDRPVTRFTDRIQGDVVISDAHALEDTIIKRRDGLYSYNLVVVLDDIHQGVTHIVRGFDLLSTTSAHLTLYQALGIAAPEYAHFPVAAMLPGHKLSKQNHARAIDDRTPLANLKRVLKFLTLWTPECDTIDTCEALITWAIKHWNCKKLPKKAEIIVDQHNRPYHYEP</sequence>
<dbReference type="EMBL" id="JAATNW010000005">
    <property type="protein sequence ID" value="NMH60226.1"/>
    <property type="molecule type" value="Genomic_DNA"/>
</dbReference>
<dbReference type="Pfam" id="PF00749">
    <property type="entry name" value="tRNA-synt_1c"/>
    <property type="match status" value="1"/>
</dbReference>
<feature type="binding site" evidence="7">
    <location>
        <position position="172"/>
    </location>
    <ligand>
        <name>L-glutamate</name>
        <dbReference type="ChEBI" id="CHEBI:29985"/>
    </ligand>
</feature>
<keyword evidence="4 7" id="KW-0862">Zinc</keyword>
<feature type="binding site" evidence="7">
    <location>
        <position position="190"/>
    </location>
    <ligand>
        <name>L-glutamate</name>
        <dbReference type="ChEBI" id="CHEBI:29985"/>
    </ligand>
</feature>
<evidence type="ECO:0000256" key="6">
    <source>
        <dbReference type="ARBA" id="ARBA00023146"/>
    </source>
</evidence>
<organism evidence="10 11">
    <name type="scientific">Alteromonas ponticola</name>
    <dbReference type="NCBI Taxonomy" id="2720613"/>
    <lineage>
        <taxon>Bacteria</taxon>
        <taxon>Pseudomonadati</taxon>
        <taxon>Pseudomonadota</taxon>
        <taxon>Gammaproteobacteria</taxon>
        <taxon>Alteromonadales</taxon>
        <taxon>Alteromonadaceae</taxon>
        <taxon>Alteromonas/Salinimonas group</taxon>
        <taxon>Alteromonas</taxon>
    </lineage>
</organism>
<keyword evidence="8" id="KW-0648">Protein biosynthesis</keyword>
<dbReference type="PANTHER" id="PTHR43311">
    <property type="entry name" value="GLUTAMATE--TRNA LIGASE"/>
    <property type="match status" value="1"/>
</dbReference>
<dbReference type="PANTHER" id="PTHR43311:SF1">
    <property type="entry name" value="GLUTAMYL-Q TRNA(ASP) SYNTHETASE"/>
    <property type="match status" value="1"/>
</dbReference>
<dbReference type="InterPro" id="IPR014729">
    <property type="entry name" value="Rossmann-like_a/b/a_fold"/>
</dbReference>
<keyword evidence="11" id="KW-1185">Reference proteome</keyword>
<evidence type="ECO:0000259" key="9">
    <source>
        <dbReference type="Pfam" id="PF00749"/>
    </source>
</evidence>
<evidence type="ECO:0000256" key="2">
    <source>
        <dbReference type="ARBA" id="ARBA00022723"/>
    </source>
</evidence>
<evidence type="ECO:0000256" key="8">
    <source>
        <dbReference type="RuleBase" id="RU363037"/>
    </source>
</evidence>
<name>A0ABX1R3J5_9ALTE</name>
<protein>
    <recommendedName>
        <fullName evidence="7">Glutamyl-Q tRNA(Asp) synthetase</fullName>
        <shortName evidence="7">Glu-Q-RSs</shortName>
        <ecNumber evidence="7">6.1.1.-</ecNumber>
    </recommendedName>
</protein>
<reference evidence="10 11" key="1">
    <citation type="submission" date="2020-03" db="EMBL/GenBank/DDBJ databases">
        <title>Alteromonas ponticola sp. nov., isolated from seawater.</title>
        <authorList>
            <person name="Yoon J.-H."/>
            <person name="Kim Y.-O."/>
        </authorList>
    </citation>
    <scope>NUCLEOTIDE SEQUENCE [LARGE SCALE GENOMIC DNA]</scope>
    <source>
        <strain evidence="10 11">MYP5</strain>
    </source>
</reference>
<dbReference type="InterPro" id="IPR022380">
    <property type="entry name" value="Glu-Q_tRNA(Asp)_Synthase"/>
</dbReference>
<keyword evidence="3 7" id="KW-0547">Nucleotide-binding</keyword>
<dbReference type="InterPro" id="IPR049940">
    <property type="entry name" value="GluQ/Sye"/>
</dbReference>
<keyword evidence="2 7" id="KW-0479">Metal-binding</keyword>
<dbReference type="Proteomes" id="UP000709336">
    <property type="component" value="Unassembled WGS sequence"/>
</dbReference>
<feature type="short sequence motif" description="'KMSKS' region" evidence="7">
    <location>
        <begin position="228"/>
        <end position="232"/>
    </location>
</feature>
<dbReference type="SUPFAM" id="SSF52374">
    <property type="entry name" value="Nucleotidylyl transferase"/>
    <property type="match status" value="1"/>
</dbReference>
<comment type="caution">
    <text evidence="10">The sequence shown here is derived from an EMBL/GenBank/DDBJ whole genome shotgun (WGS) entry which is preliminary data.</text>
</comment>
<keyword evidence="5 7" id="KW-0067">ATP-binding</keyword>
<evidence type="ECO:0000256" key="1">
    <source>
        <dbReference type="ARBA" id="ARBA00022598"/>
    </source>
</evidence>
<comment type="function">
    <text evidence="7">Catalyzes the tRNA-independent activation of glutamate in presence of ATP and the subsequent transfer of glutamate onto a tRNA(Asp). Glutamate is transferred on the 2-amino-5-(4,5-dihydroxy-2-cyclopenten-1-yl) moiety of the queuosine in the wobble position of the QUC anticodon.</text>
</comment>
<feature type="binding site" evidence="7">
    <location>
        <position position="231"/>
    </location>
    <ligand>
        <name>ATP</name>
        <dbReference type="ChEBI" id="CHEBI:30616"/>
    </ligand>
</feature>
<dbReference type="EC" id="6.1.1.-" evidence="7"/>
<feature type="domain" description="Glutamyl/glutaminyl-tRNA synthetase class Ib catalytic" evidence="9">
    <location>
        <begin position="9"/>
        <end position="237"/>
    </location>
</feature>
<gene>
    <name evidence="7" type="primary">gluQ</name>
    <name evidence="10" type="ORF">HCJ96_09375</name>
</gene>
<feature type="binding site" evidence="7">
    <location>
        <position position="119"/>
    </location>
    <ligand>
        <name>Zn(2+)</name>
        <dbReference type="ChEBI" id="CHEBI:29105"/>
    </ligand>
</feature>
<comment type="similarity">
    <text evidence="7">Belongs to the class-I aminoacyl-tRNA synthetase family. GluQ subfamily.</text>
</comment>
<feature type="binding site" evidence="7">
    <location>
        <position position="45"/>
    </location>
    <ligand>
        <name>L-glutamate</name>
        <dbReference type="ChEBI" id="CHEBI:29985"/>
    </ligand>
</feature>
<dbReference type="NCBIfam" id="NF004314">
    <property type="entry name" value="PRK05710.1-3"/>
    <property type="match status" value="1"/>
</dbReference>
<comment type="cofactor">
    <cofactor evidence="7">
        <name>Zn(2+)</name>
        <dbReference type="ChEBI" id="CHEBI:29105"/>
    </cofactor>
    <text evidence="7">Binds 1 zinc ion per subunit.</text>
</comment>
<keyword evidence="6 7" id="KW-0030">Aminoacyl-tRNA synthetase</keyword>
<evidence type="ECO:0000256" key="3">
    <source>
        <dbReference type="ARBA" id="ARBA00022741"/>
    </source>
</evidence>
<dbReference type="PRINTS" id="PR00987">
    <property type="entry name" value="TRNASYNTHGLU"/>
</dbReference>
<feature type="short sequence motif" description="'HIGH' region" evidence="7">
    <location>
        <begin position="12"/>
        <end position="22"/>
    </location>
</feature>
<evidence type="ECO:0000256" key="5">
    <source>
        <dbReference type="ARBA" id="ARBA00022840"/>
    </source>
</evidence>
<accession>A0ABX1R3J5</accession>
<feature type="binding site" evidence="7">
    <location>
        <begin position="9"/>
        <end position="13"/>
    </location>
    <ligand>
        <name>L-glutamate</name>
        <dbReference type="ChEBI" id="CHEBI:29985"/>
    </ligand>
</feature>
<dbReference type="InterPro" id="IPR020058">
    <property type="entry name" value="Glu/Gln-tRNA-synth_Ib_cat-dom"/>
</dbReference>
<keyword evidence="1 7" id="KW-0436">Ligase</keyword>
<dbReference type="Gene3D" id="3.40.50.620">
    <property type="entry name" value="HUPs"/>
    <property type="match status" value="1"/>
</dbReference>
<evidence type="ECO:0000313" key="10">
    <source>
        <dbReference type="EMBL" id="NMH60226.1"/>
    </source>
</evidence>
<dbReference type="Gene3D" id="3.90.800.10">
    <property type="entry name" value="Glutamyl-tRNA Synthetase, Domain 3"/>
    <property type="match status" value="1"/>
</dbReference>
<feature type="binding site" evidence="7">
    <location>
        <position position="115"/>
    </location>
    <ligand>
        <name>Zn(2+)</name>
        <dbReference type="ChEBI" id="CHEBI:29105"/>
    </ligand>
</feature>
<proteinExistence type="inferred from homology"/>
<feature type="binding site" evidence="7">
    <location>
        <position position="101"/>
    </location>
    <ligand>
        <name>Zn(2+)</name>
        <dbReference type="ChEBI" id="CHEBI:29105"/>
    </ligand>
</feature>
<feature type="binding site" evidence="7">
    <location>
        <position position="103"/>
    </location>
    <ligand>
        <name>Zn(2+)</name>
        <dbReference type="ChEBI" id="CHEBI:29105"/>
    </ligand>
</feature>
<evidence type="ECO:0000256" key="4">
    <source>
        <dbReference type="ARBA" id="ARBA00022833"/>
    </source>
</evidence>
<dbReference type="GO" id="GO:0016874">
    <property type="term" value="F:ligase activity"/>
    <property type="evidence" value="ECO:0007669"/>
    <property type="project" value="UniProtKB-KW"/>
</dbReference>
<dbReference type="HAMAP" id="MF_01428">
    <property type="entry name" value="Glu_Q_tRNA_synth"/>
    <property type="match status" value="1"/>
</dbReference>
<evidence type="ECO:0000313" key="11">
    <source>
        <dbReference type="Proteomes" id="UP000709336"/>
    </source>
</evidence>
<evidence type="ECO:0000256" key="7">
    <source>
        <dbReference type="HAMAP-Rule" id="MF_01428"/>
    </source>
</evidence>
<dbReference type="NCBIfam" id="TIGR03838">
    <property type="entry name" value="queuosine_YadB"/>
    <property type="match status" value="1"/>
</dbReference>